<feature type="domain" description="Schlafen AlbA-2" evidence="1">
    <location>
        <begin position="34"/>
        <end position="165"/>
    </location>
</feature>
<evidence type="ECO:0000259" key="1">
    <source>
        <dbReference type="Pfam" id="PF04326"/>
    </source>
</evidence>
<sequence>MTASDNLGNPAAAAQEANERRQNLLRYPAEIPGVDYKAASPLGTNDFSTKLIKQVIAFANGGGGTLVIGFKEDDSKRPQPDPEMTPGIAASYDTSKLSEAVNKAVRGEVPVPLTVFMENHDGITYPVIEVQSFTASPFFCRIDKADSQGKPILKQGALYIRTARSTSEELATPEDWQRLLEVAVAQRQDDLLGRFGNLLRQFGLSNSAPTVTHEDLQDRFESWLDQQKARAEALLIEGKRQPSGYYFFAYQPKQIPQKLDNDQQLLQLAQASRRPNTGWPIGLIPYNFRNPTDRFRATEAGLEVVIGQNGIDHFDYWLLQRNGAFFIYRNLSEDEPRLTHAGPGRVLMASTVIWRVAEAIDHCIALNRNIGTNGTTPIWFAAEYSGLQGRQLSNDYQNYSFFPTAPAMRDRVRFVREFTFDQMIADADGIVADVTKQVFALFGFFEAPDNLINKHLQEYRASKVS</sequence>
<dbReference type="Pfam" id="PF04326">
    <property type="entry name" value="SLFN_AlbA_2"/>
    <property type="match status" value="1"/>
</dbReference>
<gene>
    <name evidence="2" type="ORF">DVJ83_18910</name>
</gene>
<dbReference type="InterPro" id="IPR038461">
    <property type="entry name" value="Schlafen_AlbA_2_dom_sf"/>
</dbReference>
<dbReference type="InterPro" id="IPR007421">
    <property type="entry name" value="Schlafen_AlbA_2_dom"/>
</dbReference>
<evidence type="ECO:0000313" key="2">
    <source>
        <dbReference type="EMBL" id="AXH01203.1"/>
    </source>
</evidence>
<dbReference type="RefSeq" id="WP_114673826.1">
    <property type="nucleotide sequence ID" value="NZ_CP031164.1"/>
</dbReference>
<keyword evidence="2" id="KW-0614">Plasmid</keyword>
<geneLocation type="plasmid" evidence="3">
    <name>pdrdvi</name>
</geneLocation>
<dbReference type="Gene3D" id="3.30.950.30">
    <property type="entry name" value="Schlafen, AAA domain"/>
    <property type="match status" value="1"/>
</dbReference>
<dbReference type="KEGG" id="dwu:DVJ83_18910"/>
<accession>A0A345IND0</accession>
<dbReference type="AlphaFoldDB" id="A0A345IND0"/>
<reference evidence="2 3" key="1">
    <citation type="submission" date="2018-07" db="EMBL/GenBank/DDBJ databases">
        <title>Complete Genome and Methylome Analysis of Deinococcus wulumuqiensis NEB 479.</title>
        <authorList>
            <person name="Fomenkov A."/>
            <person name="Luyten Y."/>
            <person name="Vincze T."/>
            <person name="Anton B.P."/>
            <person name="Clark T."/>
            <person name="Roberts R.J."/>
            <person name="Morgan R.D."/>
        </authorList>
    </citation>
    <scope>NUCLEOTIDE SEQUENCE [LARGE SCALE GENOMIC DNA]</scope>
    <source>
        <strain evidence="2 3">NEB 479</strain>
        <plasmid evidence="3">Plasmid pdrdvi</plasmid>
    </source>
</reference>
<organism evidence="2 3">
    <name type="scientific">Deinococcus wulumuqiensis</name>
    <dbReference type="NCBI Taxonomy" id="980427"/>
    <lineage>
        <taxon>Bacteria</taxon>
        <taxon>Thermotogati</taxon>
        <taxon>Deinococcota</taxon>
        <taxon>Deinococci</taxon>
        <taxon>Deinococcales</taxon>
        <taxon>Deinococcaceae</taxon>
        <taxon>Deinococcus</taxon>
    </lineage>
</organism>
<name>A0A345IND0_9DEIO</name>
<dbReference type="EMBL" id="CP031164">
    <property type="protein sequence ID" value="AXH01203.1"/>
    <property type="molecule type" value="Genomic_DNA"/>
</dbReference>
<protein>
    <recommendedName>
        <fullName evidence="1">Schlafen AlbA-2 domain-containing protein</fullName>
    </recommendedName>
</protein>
<evidence type="ECO:0000313" key="3">
    <source>
        <dbReference type="Proteomes" id="UP000253744"/>
    </source>
</evidence>
<proteinExistence type="predicted"/>
<dbReference type="Proteomes" id="UP000253744">
    <property type="component" value="Plasmid pDrdVI"/>
</dbReference>